<feature type="region of interest" description="Disordered" evidence="5">
    <location>
        <begin position="653"/>
        <end position="694"/>
    </location>
</feature>
<comment type="similarity">
    <text evidence="1">Belongs to the SMC family. SbcC subfamily.</text>
</comment>
<evidence type="ECO:0000256" key="2">
    <source>
        <dbReference type="ARBA" id="ARBA00011322"/>
    </source>
</evidence>
<feature type="coiled-coil region" evidence="4">
    <location>
        <begin position="304"/>
        <end position="358"/>
    </location>
</feature>
<keyword evidence="4" id="KW-0175">Coiled coil</keyword>
<dbReference type="Gene3D" id="3.40.50.300">
    <property type="entry name" value="P-loop containing nucleotide triphosphate hydrolases"/>
    <property type="match status" value="2"/>
</dbReference>
<evidence type="ECO:0000313" key="8">
    <source>
        <dbReference type="Proteomes" id="UP001198565"/>
    </source>
</evidence>
<feature type="coiled-coil region" evidence="4">
    <location>
        <begin position="440"/>
        <end position="502"/>
    </location>
</feature>
<feature type="region of interest" description="Disordered" evidence="5">
    <location>
        <begin position="391"/>
        <end position="426"/>
    </location>
</feature>
<feature type="domain" description="Rad50/SbcC-type AAA" evidence="6">
    <location>
        <begin position="6"/>
        <end position="201"/>
    </location>
</feature>
<dbReference type="Pfam" id="PF13558">
    <property type="entry name" value="SbcC_Walker_B"/>
    <property type="match status" value="1"/>
</dbReference>
<comment type="subunit">
    <text evidence="2">Heterodimer of SbcC and SbcD.</text>
</comment>
<dbReference type="Proteomes" id="UP001198565">
    <property type="component" value="Unassembled WGS sequence"/>
</dbReference>
<organism evidence="7 8">
    <name type="scientific">Streptantibioticus parmotrematis</name>
    <dbReference type="NCBI Taxonomy" id="2873249"/>
    <lineage>
        <taxon>Bacteria</taxon>
        <taxon>Bacillati</taxon>
        <taxon>Actinomycetota</taxon>
        <taxon>Actinomycetes</taxon>
        <taxon>Kitasatosporales</taxon>
        <taxon>Streptomycetaceae</taxon>
        <taxon>Streptantibioticus</taxon>
    </lineage>
</organism>
<feature type="compositionally biased region" description="Basic and acidic residues" evidence="5">
    <location>
        <begin position="249"/>
        <end position="262"/>
    </location>
</feature>
<feature type="compositionally biased region" description="Basic and acidic residues" evidence="5">
    <location>
        <begin position="415"/>
        <end position="426"/>
    </location>
</feature>
<evidence type="ECO:0000256" key="4">
    <source>
        <dbReference type="SAM" id="Coils"/>
    </source>
</evidence>
<feature type="coiled-coil region" evidence="4">
    <location>
        <begin position="743"/>
        <end position="802"/>
    </location>
</feature>
<dbReference type="EMBL" id="JAINVZ010000001">
    <property type="protein sequence ID" value="MBY8883248.1"/>
    <property type="molecule type" value="Genomic_DNA"/>
</dbReference>
<dbReference type="PANTHER" id="PTHR32114">
    <property type="entry name" value="ABC TRANSPORTER ABCH.3"/>
    <property type="match status" value="1"/>
</dbReference>
<sequence>MRLHRMTMTAFGPYPGSCAIDFDELSAAGLFLLHGATGAGKTSVLDAVCYALYAGVPGARQGLRPRSDHADPDVLTEVVLEFSAGGRRLELTRRPEQHRPKKRGAGTTLEKAYSALREHLPGTGEWKALSRSHQEIGEEIAQLLGMSREQFCQVVLLPQGDFSRFLRSDARDRAELLGKLFDTHRFEAVESWLNERRKEAEERVRAHDELLVALAHRMRQAAGDVSTQAASSPSHTTAPAAVPAARGATADRARRAGAETRSGEPWPFPGMAPGDPALADDVLTWAAITRATARERHDIAALALDAAEGAHREAERLLERDRATAERQRRLAEAEARLARLHDERDAYERACHRLERAAAADQVTPALAARDRAARDHHQASRRLRDALATLPPDAQPSDVGHSRPDASPPDAGEPYRDEAGLAERERQVRRELGRLEAARAAEARAHRLTAERAGLEHETTRAEALDQDTAQWLADWDALRAALRRRLDAAQEAATRAEQLAGRLEPARRRLRAAAARDELAAAEDAARGPLLAARETAAAVRERWLDLREARLRGIAAELATALVDGEPCPVCGGADHPRPAVPGAQHVDRAAEERAQAAHDHAEGERARLEAELLALRERRAAAEAEVGDAPAHELASRLAGWERDHAEARRAAADAHPAREELDRAEREHARRLEEQRETQTRAAARVSRREALDGELAALTAQVNGARGSHGSVAERISRLESLALALCEATDAARDHAATADRLADAEQRLTETAREAGFADPREATEATLDETLRRELAARVQEHDRRLAAAEEVVADPAVRDAAQLPPADPAARRGELDAAIERLRRASAAEAAAAQRRVELDRLSAQAARRTAEMAPLREEHAGLRRLAQLAAGTSQENELKMRLESYVLAARLEQVAAAASVRLRRMSSGRYTLVHTDARGPGRVRSGLGLRVVDAWTGTERDTATLSGGETFFASLALALGLADVVTDEAGAVRLDTLFIDEGFGSLDDQTLDEVLDVLDALRERDRAVGIVSHVSDLRHRIPAQLEVIKHRHGSSVRHRTAAGERTAHA</sequence>
<comment type="caution">
    <text evidence="7">The sequence shown here is derived from an EMBL/GenBank/DDBJ whole genome shotgun (WGS) entry which is preliminary data.</text>
</comment>
<feature type="compositionally biased region" description="Low complexity" evidence="5">
    <location>
        <begin position="226"/>
        <end position="248"/>
    </location>
</feature>
<protein>
    <recommendedName>
        <fullName evidence="3">Nuclease SbcCD subunit C</fullName>
    </recommendedName>
</protein>
<dbReference type="SUPFAM" id="SSF52540">
    <property type="entry name" value="P-loop containing nucleoside triphosphate hydrolases"/>
    <property type="match status" value="1"/>
</dbReference>
<dbReference type="InterPro" id="IPR027417">
    <property type="entry name" value="P-loop_NTPase"/>
</dbReference>
<accession>A0ABS7QJY1</accession>
<feature type="region of interest" description="Disordered" evidence="5">
    <location>
        <begin position="223"/>
        <end position="270"/>
    </location>
</feature>
<evidence type="ECO:0000256" key="5">
    <source>
        <dbReference type="SAM" id="MobiDB-lite"/>
    </source>
</evidence>
<dbReference type="PANTHER" id="PTHR32114:SF2">
    <property type="entry name" value="ABC TRANSPORTER ABCH.3"/>
    <property type="match status" value="1"/>
</dbReference>
<dbReference type="Pfam" id="PF13476">
    <property type="entry name" value="AAA_23"/>
    <property type="match status" value="1"/>
</dbReference>
<dbReference type="RefSeq" id="WP_222972769.1">
    <property type="nucleotide sequence ID" value="NZ_JAINVZ010000001.1"/>
</dbReference>
<evidence type="ECO:0000259" key="6">
    <source>
        <dbReference type="Pfam" id="PF13476"/>
    </source>
</evidence>
<reference evidence="7 8" key="1">
    <citation type="submission" date="2021-08" db="EMBL/GenBank/DDBJ databases">
        <title>Streptomyces sp. PTM05 isolated from lichen.</title>
        <authorList>
            <person name="Somphong A."/>
            <person name="Phongsopitanun W."/>
            <person name="Tanasupawat S."/>
        </authorList>
    </citation>
    <scope>NUCLEOTIDE SEQUENCE [LARGE SCALE GENOMIC DNA]</scope>
    <source>
        <strain evidence="7 8">Ptm05</strain>
    </source>
</reference>
<name>A0ABS7QJY1_9ACTN</name>
<dbReference type="InterPro" id="IPR038729">
    <property type="entry name" value="Rad50/SbcC_AAA"/>
</dbReference>
<evidence type="ECO:0000313" key="7">
    <source>
        <dbReference type="EMBL" id="MBY8883248.1"/>
    </source>
</evidence>
<evidence type="ECO:0000256" key="3">
    <source>
        <dbReference type="ARBA" id="ARBA00013368"/>
    </source>
</evidence>
<proteinExistence type="inferred from homology"/>
<gene>
    <name evidence="7" type="ORF">K7472_00110</name>
</gene>
<feature type="compositionally biased region" description="Basic and acidic residues" evidence="5">
    <location>
        <begin position="653"/>
        <end position="685"/>
    </location>
</feature>
<keyword evidence="8" id="KW-1185">Reference proteome</keyword>
<evidence type="ECO:0000256" key="1">
    <source>
        <dbReference type="ARBA" id="ARBA00006930"/>
    </source>
</evidence>